<organism evidence="1 2">
    <name type="scientific">Hibiscus sabdariffa</name>
    <name type="common">roselle</name>
    <dbReference type="NCBI Taxonomy" id="183260"/>
    <lineage>
        <taxon>Eukaryota</taxon>
        <taxon>Viridiplantae</taxon>
        <taxon>Streptophyta</taxon>
        <taxon>Embryophyta</taxon>
        <taxon>Tracheophyta</taxon>
        <taxon>Spermatophyta</taxon>
        <taxon>Magnoliopsida</taxon>
        <taxon>eudicotyledons</taxon>
        <taxon>Gunneridae</taxon>
        <taxon>Pentapetalae</taxon>
        <taxon>rosids</taxon>
        <taxon>malvids</taxon>
        <taxon>Malvales</taxon>
        <taxon>Malvaceae</taxon>
        <taxon>Malvoideae</taxon>
        <taxon>Hibiscus</taxon>
    </lineage>
</organism>
<accession>A0ABR2CLG9</accession>
<protein>
    <submittedName>
        <fullName evidence="1">Uncharacterized protein</fullName>
    </submittedName>
</protein>
<gene>
    <name evidence="1" type="ORF">V6N12_004437</name>
</gene>
<evidence type="ECO:0000313" key="1">
    <source>
        <dbReference type="EMBL" id="KAK8520500.1"/>
    </source>
</evidence>
<dbReference type="PANTHER" id="PTHR36059">
    <property type="entry name" value="OS02G0175800 PROTEIN"/>
    <property type="match status" value="1"/>
</dbReference>
<reference evidence="1 2" key="1">
    <citation type="journal article" date="2024" name="G3 (Bethesda)">
        <title>Genome assembly of Hibiscus sabdariffa L. provides insights into metabolisms of medicinal natural products.</title>
        <authorList>
            <person name="Kim T."/>
        </authorList>
    </citation>
    <scope>NUCLEOTIDE SEQUENCE [LARGE SCALE GENOMIC DNA]</scope>
    <source>
        <strain evidence="1">TK-2024</strain>
        <tissue evidence="1">Old leaves</tissue>
    </source>
</reference>
<proteinExistence type="predicted"/>
<sequence length="72" mass="7932">MAMRRVYNEIKGMKLKEVPSYFKPMLSVGYAKKAVQRASSSRAQAARRATWPSLIPSSLMMVQTSGPVVSIG</sequence>
<name>A0ABR2CLG9_9ROSI</name>
<evidence type="ECO:0000313" key="2">
    <source>
        <dbReference type="Proteomes" id="UP001472677"/>
    </source>
</evidence>
<keyword evidence="2" id="KW-1185">Reference proteome</keyword>
<dbReference type="Proteomes" id="UP001472677">
    <property type="component" value="Unassembled WGS sequence"/>
</dbReference>
<dbReference type="EMBL" id="JBBPBM010000049">
    <property type="protein sequence ID" value="KAK8520500.1"/>
    <property type="molecule type" value="Genomic_DNA"/>
</dbReference>
<comment type="caution">
    <text evidence="1">The sequence shown here is derived from an EMBL/GenBank/DDBJ whole genome shotgun (WGS) entry which is preliminary data.</text>
</comment>
<dbReference type="PANTHER" id="PTHR36059:SF2">
    <property type="entry name" value="OS02G0175800 PROTEIN"/>
    <property type="match status" value="1"/>
</dbReference>